<organism evidence="2 3">
    <name type="scientific">Halobacillus mangrovi</name>
    <dbReference type="NCBI Taxonomy" id="402384"/>
    <lineage>
        <taxon>Bacteria</taxon>
        <taxon>Bacillati</taxon>
        <taxon>Bacillota</taxon>
        <taxon>Bacilli</taxon>
        <taxon>Bacillales</taxon>
        <taxon>Bacillaceae</taxon>
        <taxon>Halobacillus</taxon>
    </lineage>
</organism>
<protein>
    <submittedName>
        <fullName evidence="2">TIGR00299 family protein</fullName>
    </submittedName>
</protein>
<dbReference type="AlphaFoldDB" id="A0A1W5ZZI3"/>
<evidence type="ECO:0000313" key="3">
    <source>
        <dbReference type="Proteomes" id="UP000192527"/>
    </source>
</evidence>
<dbReference type="PANTHER" id="PTHR36566">
    <property type="entry name" value="NICKEL INSERTION PROTEIN-RELATED"/>
    <property type="match status" value="1"/>
</dbReference>
<dbReference type="KEGG" id="hmn:HM131_18315"/>
<accession>A0A1W5ZZI3</accession>
<reference evidence="2 3" key="1">
    <citation type="submission" date="2017-04" db="EMBL/GenBank/DDBJ databases">
        <title>The whole genome sequencing and assembly of Halobacillus mangrovi strain.</title>
        <authorList>
            <person name="Lee S.-J."/>
            <person name="Park M.-K."/>
            <person name="Kim J.-Y."/>
            <person name="Lee Y.-J."/>
            <person name="Yi H."/>
            <person name="Bahn Y.-S."/>
            <person name="Kim J.F."/>
            <person name="Lee D.-W."/>
        </authorList>
    </citation>
    <scope>NUCLEOTIDE SEQUENCE [LARGE SCALE GENOMIC DNA]</scope>
    <source>
        <strain evidence="2 3">KTB 131</strain>
    </source>
</reference>
<evidence type="ECO:0000256" key="1">
    <source>
        <dbReference type="ARBA" id="ARBA00022596"/>
    </source>
</evidence>
<dbReference type="Pfam" id="PF01969">
    <property type="entry name" value="Ni_insertion"/>
    <property type="match status" value="1"/>
</dbReference>
<proteinExistence type="predicted"/>
<sequence>MKVLYLDCFSGISGDMTIGALLDLGGSFEVLENELKQLKFSSEYDLSVEKVVKTGISSTNFNVILNEEYTRHHHEHRHYSDIVEIITNSDLNERVKNMALRVFEKIGRAEAKIHSIPFEKVHFHEVGAVDSIIDIVGACILIDHLGVEKIYSSPVPLGNGTIRIAHGLYPVPAPATLEIVKGIPIQSTEIQGELTTPTGAGFLAVLVDGFGPLPSLKVEKVGYGAGNKDFKEHPNVLRLMMGTI</sequence>
<dbReference type="OrthoDB" id="9765625at2"/>
<keyword evidence="1" id="KW-0533">Nickel</keyword>
<dbReference type="PANTHER" id="PTHR36566:SF1">
    <property type="entry name" value="PYRIDINIUM-3,5-BISTHIOCARBOXYLIC ACID MONONUCLEOTIDE NICKEL INSERTION PROTEIN"/>
    <property type="match status" value="1"/>
</dbReference>
<dbReference type="InterPro" id="IPR002822">
    <property type="entry name" value="Ni_insertion"/>
</dbReference>
<dbReference type="STRING" id="402384.HM131_18315"/>
<name>A0A1W5ZZI3_9BACI</name>
<keyword evidence="3" id="KW-1185">Reference proteome</keyword>
<dbReference type="Proteomes" id="UP000192527">
    <property type="component" value="Chromosome"/>
</dbReference>
<evidence type="ECO:0000313" key="2">
    <source>
        <dbReference type="EMBL" id="ARI78674.1"/>
    </source>
</evidence>
<dbReference type="EMBL" id="CP020772">
    <property type="protein sequence ID" value="ARI78674.1"/>
    <property type="molecule type" value="Genomic_DNA"/>
</dbReference>
<dbReference type="NCBIfam" id="TIGR00299">
    <property type="entry name" value="nickel pincer cofactor biosynthesis protein LarC"/>
    <property type="match status" value="1"/>
</dbReference>
<dbReference type="RefSeq" id="WP_085031133.1">
    <property type="nucleotide sequence ID" value="NZ_CP020772.1"/>
</dbReference>
<gene>
    <name evidence="2" type="ORF">HM131_18315</name>
</gene>